<dbReference type="CDD" id="cd03216">
    <property type="entry name" value="ABC_Carb_Monos_I"/>
    <property type="match status" value="1"/>
</dbReference>
<evidence type="ECO:0000256" key="9">
    <source>
        <dbReference type="ARBA" id="ARBA00023136"/>
    </source>
</evidence>
<dbReference type="RefSeq" id="WP_071896037.1">
    <property type="nucleotide sequence ID" value="NZ_MPIN01000001.1"/>
</dbReference>
<dbReference type="FunFam" id="3.40.50.300:FF:000127">
    <property type="entry name" value="Ribose import ATP-binding protein RbsA"/>
    <property type="match status" value="1"/>
</dbReference>
<dbReference type="GO" id="GO:0005524">
    <property type="term" value="F:ATP binding"/>
    <property type="evidence" value="ECO:0007669"/>
    <property type="project" value="UniProtKB-KW"/>
</dbReference>
<keyword evidence="6" id="KW-0547">Nucleotide-binding</keyword>
<proteinExistence type="predicted"/>
<dbReference type="SUPFAM" id="SSF52540">
    <property type="entry name" value="P-loop containing nucleoside triphosphate hydrolases"/>
    <property type="match status" value="2"/>
</dbReference>
<evidence type="ECO:0000256" key="6">
    <source>
        <dbReference type="ARBA" id="ARBA00022741"/>
    </source>
</evidence>
<dbReference type="GO" id="GO:0016887">
    <property type="term" value="F:ATP hydrolysis activity"/>
    <property type="evidence" value="ECO:0007669"/>
    <property type="project" value="InterPro"/>
</dbReference>
<dbReference type="CDD" id="cd03215">
    <property type="entry name" value="ABC_Carb_Monos_II"/>
    <property type="match status" value="1"/>
</dbReference>
<evidence type="ECO:0000256" key="1">
    <source>
        <dbReference type="ARBA" id="ARBA00004202"/>
    </source>
</evidence>
<dbReference type="PROSITE" id="PS00211">
    <property type="entry name" value="ABC_TRANSPORTER_1"/>
    <property type="match status" value="1"/>
</dbReference>
<comment type="subcellular location">
    <subcellularLocation>
        <location evidence="1">Cell membrane</location>
        <topology evidence="1">Peripheral membrane protein</topology>
    </subcellularLocation>
</comment>
<dbReference type="InterPro" id="IPR003593">
    <property type="entry name" value="AAA+_ATPase"/>
</dbReference>
<keyword evidence="7 11" id="KW-0067">ATP-binding</keyword>
<evidence type="ECO:0000313" key="11">
    <source>
        <dbReference type="EMBL" id="OJH41942.1"/>
    </source>
</evidence>
<evidence type="ECO:0000256" key="4">
    <source>
        <dbReference type="ARBA" id="ARBA00022597"/>
    </source>
</evidence>
<evidence type="ECO:0000313" key="12">
    <source>
        <dbReference type="Proteomes" id="UP000182229"/>
    </source>
</evidence>
<evidence type="ECO:0000256" key="8">
    <source>
        <dbReference type="ARBA" id="ARBA00022967"/>
    </source>
</evidence>
<evidence type="ECO:0000256" key="7">
    <source>
        <dbReference type="ARBA" id="ARBA00022840"/>
    </source>
</evidence>
<comment type="caution">
    <text evidence="11">The sequence shown here is derived from an EMBL/GenBank/DDBJ whole genome shotgun (WGS) entry which is preliminary data.</text>
</comment>
<dbReference type="Gene3D" id="3.40.50.300">
    <property type="entry name" value="P-loop containing nucleotide triphosphate hydrolases"/>
    <property type="match status" value="2"/>
</dbReference>
<dbReference type="OrthoDB" id="9809450at2"/>
<feature type="domain" description="ABC transporter" evidence="10">
    <location>
        <begin position="8"/>
        <end position="243"/>
    </location>
</feature>
<evidence type="ECO:0000256" key="2">
    <source>
        <dbReference type="ARBA" id="ARBA00022448"/>
    </source>
</evidence>
<reference evidence="12" key="1">
    <citation type="submission" date="2016-11" db="EMBL/GenBank/DDBJ databases">
        <authorList>
            <person name="Shukria A."/>
            <person name="Stevens D.C."/>
        </authorList>
    </citation>
    <scope>NUCLEOTIDE SEQUENCE [LARGE SCALE GENOMIC DNA]</scope>
    <source>
        <strain evidence="12">Cbfe23</strain>
    </source>
</reference>
<keyword evidence="3" id="KW-1003">Cell membrane</keyword>
<keyword evidence="2" id="KW-0813">Transport</keyword>
<dbReference type="InterPro" id="IPR050107">
    <property type="entry name" value="ABC_carbohydrate_import_ATPase"/>
</dbReference>
<evidence type="ECO:0000259" key="10">
    <source>
        <dbReference type="PROSITE" id="PS50893"/>
    </source>
</evidence>
<accession>A0A1L9BI28</accession>
<dbReference type="PANTHER" id="PTHR43790:SF9">
    <property type="entry name" value="GALACTOFURANOSE TRANSPORTER ATP-BINDING PROTEIN YTFR"/>
    <property type="match status" value="1"/>
</dbReference>
<dbReference type="PROSITE" id="PS50893">
    <property type="entry name" value="ABC_TRANSPORTER_2"/>
    <property type="match status" value="2"/>
</dbReference>
<dbReference type="InterPro" id="IPR027417">
    <property type="entry name" value="P-loop_NTPase"/>
</dbReference>
<keyword evidence="5" id="KW-0677">Repeat</keyword>
<dbReference type="AlphaFoldDB" id="A0A1L9BI28"/>
<keyword evidence="8" id="KW-1278">Translocase</keyword>
<keyword evidence="12" id="KW-1185">Reference proteome</keyword>
<feature type="domain" description="ABC transporter" evidence="10">
    <location>
        <begin position="270"/>
        <end position="514"/>
    </location>
</feature>
<dbReference type="GO" id="GO:0005886">
    <property type="term" value="C:plasma membrane"/>
    <property type="evidence" value="ECO:0007669"/>
    <property type="project" value="UniProtKB-SubCell"/>
</dbReference>
<evidence type="ECO:0000256" key="3">
    <source>
        <dbReference type="ARBA" id="ARBA00022475"/>
    </source>
</evidence>
<dbReference type="Pfam" id="PF00005">
    <property type="entry name" value="ABC_tran"/>
    <property type="match status" value="2"/>
</dbReference>
<dbReference type="SMART" id="SM00382">
    <property type="entry name" value="AAA"/>
    <property type="match status" value="2"/>
</dbReference>
<dbReference type="STRING" id="83449.BON30_01545"/>
<dbReference type="InterPro" id="IPR017871">
    <property type="entry name" value="ABC_transporter-like_CS"/>
</dbReference>
<dbReference type="PANTHER" id="PTHR43790">
    <property type="entry name" value="CARBOHYDRATE TRANSPORT ATP-BINDING PROTEIN MG119-RELATED"/>
    <property type="match status" value="1"/>
</dbReference>
<keyword evidence="9" id="KW-0472">Membrane</keyword>
<dbReference type="Proteomes" id="UP000182229">
    <property type="component" value="Unassembled WGS sequence"/>
</dbReference>
<organism evidence="11 12">
    <name type="scientific">Cystobacter ferrugineus</name>
    <dbReference type="NCBI Taxonomy" id="83449"/>
    <lineage>
        <taxon>Bacteria</taxon>
        <taxon>Pseudomonadati</taxon>
        <taxon>Myxococcota</taxon>
        <taxon>Myxococcia</taxon>
        <taxon>Myxococcales</taxon>
        <taxon>Cystobacterineae</taxon>
        <taxon>Archangiaceae</taxon>
        <taxon>Cystobacter</taxon>
    </lineage>
</organism>
<dbReference type="EMBL" id="MPIN01000001">
    <property type="protein sequence ID" value="OJH41942.1"/>
    <property type="molecule type" value="Genomic_DNA"/>
</dbReference>
<keyword evidence="4" id="KW-0762">Sugar transport</keyword>
<dbReference type="InterPro" id="IPR003439">
    <property type="entry name" value="ABC_transporter-like_ATP-bd"/>
</dbReference>
<sequence>MMQADPVLEMRGISKRFSGVQALQGVDFRLLPGEVHTVMGQNGAGKSTLIKILTGVHRPDSGRILLQGQDIKPRSPLEARKLGISTVYQEVNLCPNLSVAENICLGQDASETFAIRWKQMHQKAEALLADLNLQLDVTAPLSSYSIAVQQVCAIARALSTRAKILILDEPTSSLAEDEVKMLLSVMRKLRAQGMAILFVTHFLEQVFEISDRITVLRNGELVGEYPVQEVSRIELVTRMVGREVAGPGPGRGKSARVPAGTQALADEAPAPAEGPFLSAEGLGRRGSVQDVGLEVRRGKALGMGGLLGSGRTEIARLLFGIDRAEKGSIKIEGRAARISSPLEAIQHGIGFCPEDRKHEGIVGELSIRENIMLALQAKRGIFRTLSRKRQDELAAGYIEALGIKTPSAEKPISQLSGGNQQKVLLARWLATEPRMLILDEPTRGIDVAAKHEIMGKVMELCDKGMAILFISSEIEEVLCYSDRIAVMRDRRKVSEIKSGEADESMVFKIIAGGEV</sequence>
<protein>
    <submittedName>
        <fullName evidence="11">Sugar ABC transporter ATP-binding protein</fullName>
    </submittedName>
</protein>
<reference evidence="11 12" key="2">
    <citation type="submission" date="2016-12" db="EMBL/GenBank/DDBJ databases">
        <title>Draft Genome Sequence of Cystobacter ferrugineus Strain Cbfe23.</title>
        <authorList>
            <person name="Akbar S."/>
            <person name="Dowd S.E."/>
            <person name="Stevens D.C."/>
        </authorList>
    </citation>
    <scope>NUCLEOTIDE SEQUENCE [LARGE SCALE GENOMIC DNA]</scope>
    <source>
        <strain evidence="11 12">Cbfe23</strain>
    </source>
</reference>
<name>A0A1L9BI28_9BACT</name>
<evidence type="ECO:0000256" key="5">
    <source>
        <dbReference type="ARBA" id="ARBA00022737"/>
    </source>
</evidence>
<gene>
    <name evidence="11" type="ORF">BON30_01545</name>
</gene>